<evidence type="ECO:0000313" key="3">
    <source>
        <dbReference type="Proteomes" id="UP000789595"/>
    </source>
</evidence>
<gene>
    <name evidence="2" type="ORF">PECAL_3P12980</name>
</gene>
<dbReference type="AlphaFoldDB" id="A0A8J2SRK1"/>
<feature type="signal peptide" evidence="1">
    <location>
        <begin position="1"/>
        <end position="18"/>
    </location>
</feature>
<reference evidence="2" key="1">
    <citation type="submission" date="2021-11" db="EMBL/GenBank/DDBJ databases">
        <authorList>
            <consortium name="Genoscope - CEA"/>
            <person name="William W."/>
        </authorList>
    </citation>
    <scope>NUCLEOTIDE SEQUENCE</scope>
</reference>
<evidence type="ECO:0000256" key="1">
    <source>
        <dbReference type="SAM" id="SignalP"/>
    </source>
</evidence>
<name>A0A8J2SRK1_9STRA</name>
<accession>A0A8J2SRK1</accession>
<feature type="chain" id="PRO_5035254819" evidence="1">
    <location>
        <begin position="19"/>
        <end position="308"/>
    </location>
</feature>
<comment type="caution">
    <text evidence="2">The sequence shown here is derived from an EMBL/GenBank/DDBJ whole genome shotgun (WGS) entry which is preliminary data.</text>
</comment>
<keyword evidence="3" id="KW-1185">Reference proteome</keyword>
<protein>
    <submittedName>
        <fullName evidence="2">Uncharacterized protein</fullName>
    </submittedName>
</protein>
<organism evidence="2 3">
    <name type="scientific">Pelagomonas calceolata</name>
    <dbReference type="NCBI Taxonomy" id="35677"/>
    <lineage>
        <taxon>Eukaryota</taxon>
        <taxon>Sar</taxon>
        <taxon>Stramenopiles</taxon>
        <taxon>Ochrophyta</taxon>
        <taxon>Pelagophyceae</taxon>
        <taxon>Pelagomonadales</taxon>
        <taxon>Pelagomonadaceae</taxon>
        <taxon>Pelagomonas</taxon>
    </lineage>
</organism>
<evidence type="ECO:0000313" key="2">
    <source>
        <dbReference type="EMBL" id="CAH0371359.1"/>
    </source>
</evidence>
<dbReference type="EMBL" id="CAKKNE010000003">
    <property type="protein sequence ID" value="CAH0371359.1"/>
    <property type="molecule type" value="Genomic_DNA"/>
</dbReference>
<dbReference type="Proteomes" id="UP000789595">
    <property type="component" value="Unassembled WGS sequence"/>
</dbReference>
<keyword evidence="1" id="KW-0732">Signal</keyword>
<proteinExistence type="predicted"/>
<sequence>MRCAALCLAALLAAPAVAQDYSGLCMTPANYQGGAMYDHEISPAVTCDAIMAHWTSSGNTLAGYDFSVGLHCPLESYDVKNVVNIVASYCCGTGDAASRRSACWADYSHVCATPANYQGDAMYDHEISQAVTCDQIMDSFTSSGNNLAGKDFSSAIYGACSAESYLVQETVNIVASYCCGTGDAQRSACWRDYSYVCADPTRWTPSAEWEAASASNGNTAASCQKAMEYSTSPGSGHVFEGYEFVDASSAAESCTTPSAIEAVRAVAAKCCASGNSVCSDTVDSATLGGRVASAVGVVSVFAVLLGFH</sequence>